<dbReference type="EMBL" id="VHJK01000001">
    <property type="protein sequence ID" value="TRD11750.1"/>
    <property type="molecule type" value="Genomic_DNA"/>
</dbReference>
<dbReference type="InterPro" id="IPR036249">
    <property type="entry name" value="Thioredoxin-like_sf"/>
</dbReference>
<sequence>MIRQILTLGAAIILAAAIVGGDWFFNHRAAHHDYPEAEAYIVSDDAEGDVEAALLRAADTGKRVLLVMGANWCHDSRALAGWMESEPIASMVADKYELVFVNIGMPQRGDGHNLGIARKFGVEDLPGTPNLLVITADGELVNGDTATTWRNSASRSEDEIFAELVMLADKGA</sequence>
<dbReference type="RefSeq" id="WP_142788023.1">
    <property type="nucleotide sequence ID" value="NZ_VHJK01000001.1"/>
</dbReference>
<organism evidence="1 2">
    <name type="scientific">Erythrobacter insulae</name>
    <dbReference type="NCBI Taxonomy" id="2584124"/>
    <lineage>
        <taxon>Bacteria</taxon>
        <taxon>Pseudomonadati</taxon>
        <taxon>Pseudomonadota</taxon>
        <taxon>Alphaproteobacteria</taxon>
        <taxon>Sphingomonadales</taxon>
        <taxon>Erythrobacteraceae</taxon>
        <taxon>Erythrobacter/Porphyrobacter group</taxon>
        <taxon>Erythrobacter</taxon>
    </lineage>
</organism>
<dbReference type="Gene3D" id="3.40.30.10">
    <property type="entry name" value="Glutaredoxin"/>
    <property type="match status" value="1"/>
</dbReference>
<evidence type="ECO:0000313" key="2">
    <source>
        <dbReference type="Proteomes" id="UP000316343"/>
    </source>
</evidence>
<dbReference type="AlphaFoldDB" id="A0A547PC86"/>
<dbReference type="OrthoDB" id="7629852at2"/>
<dbReference type="Proteomes" id="UP000316343">
    <property type="component" value="Unassembled WGS sequence"/>
</dbReference>
<proteinExistence type="predicted"/>
<reference evidence="1 2" key="1">
    <citation type="submission" date="2019-06" db="EMBL/GenBank/DDBJ databases">
        <title>Erythrobacter insulae sp. nov., isolated from a tidal flat.</title>
        <authorList>
            <person name="Yoon J.-H."/>
        </authorList>
    </citation>
    <scope>NUCLEOTIDE SEQUENCE [LARGE SCALE GENOMIC DNA]</scope>
    <source>
        <strain evidence="1 2">JBTF-M21</strain>
    </source>
</reference>
<dbReference type="Pfam" id="PF13899">
    <property type="entry name" value="Thioredoxin_7"/>
    <property type="match status" value="1"/>
</dbReference>
<name>A0A547PC86_9SPHN</name>
<accession>A0A547PC86</accession>
<gene>
    <name evidence="1" type="ORF">FGU71_07645</name>
</gene>
<evidence type="ECO:0000313" key="1">
    <source>
        <dbReference type="EMBL" id="TRD11750.1"/>
    </source>
</evidence>
<dbReference type="SUPFAM" id="SSF52833">
    <property type="entry name" value="Thioredoxin-like"/>
    <property type="match status" value="1"/>
</dbReference>
<keyword evidence="2" id="KW-1185">Reference proteome</keyword>
<protein>
    <submittedName>
        <fullName evidence="1">Thioredoxin family protein</fullName>
    </submittedName>
</protein>
<comment type="caution">
    <text evidence="1">The sequence shown here is derived from an EMBL/GenBank/DDBJ whole genome shotgun (WGS) entry which is preliminary data.</text>
</comment>